<protein>
    <submittedName>
        <fullName evidence="2">Uncharacterized protein</fullName>
    </submittedName>
</protein>
<evidence type="ECO:0000313" key="2">
    <source>
        <dbReference type="EMBL" id="OFI50253.1"/>
    </source>
</evidence>
<name>A0A1E8GRJ8_9LACT</name>
<dbReference type="EMBL" id="MKIR01000002">
    <property type="protein sequence ID" value="OFI50253.1"/>
    <property type="molecule type" value="Genomic_DNA"/>
</dbReference>
<accession>A0A1E8GRJ8</accession>
<sequence length="102" mass="11937">MFVKKNQFDLDFNTYNFVFESLNTVQNQIIFKKLKYDGVNLLIASSMSLVVYSSNDMNDVASLLILEIIICSVISNLYRFFLQALYKLNDSKIYIEKNEEKI</sequence>
<evidence type="ECO:0000313" key="3">
    <source>
        <dbReference type="Proteomes" id="UP000178622"/>
    </source>
</evidence>
<comment type="caution">
    <text evidence="2">The sequence shown here is derived from an EMBL/GenBank/DDBJ whole genome shotgun (WGS) entry which is preliminary data.</text>
</comment>
<gene>
    <name evidence="2" type="ORF">BG261_09030</name>
</gene>
<keyword evidence="3" id="KW-1185">Reference proteome</keyword>
<evidence type="ECO:0000256" key="1">
    <source>
        <dbReference type="SAM" id="Phobius"/>
    </source>
</evidence>
<proteinExistence type="predicted"/>
<reference evidence="3" key="1">
    <citation type="submission" date="2016-09" db="EMBL/GenBank/DDBJ databases">
        <title>Draft genome sequence of a novel species of the family Streptococcaceae isolated from flowers.</title>
        <authorList>
            <person name="Chuah L.-O."/>
            <person name="Yap K.-P."/>
            <person name="Thong K.L."/>
            <person name="Liong M.T."/>
            <person name="Ahmad R."/>
            <person name="Rusul G."/>
        </authorList>
    </citation>
    <scope>NUCLEOTIDE SEQUENCE [LARGE SCALE GENOMIC DNA]</scope>
    <source>
        <strain evidence="3">DF1</strain>
    </source>
</reference>
<organism evidence="2 3">
    <name type="scientific">Floricoccus tropicus</name>
    <dbReference type="NCBI Taxonomy" id="1859473"/>
    <lineage>
        <taxon>Bacteria</taxon>
        <taxon>Bacillati</taxon>
        <taxon>Bacillota</taxon>
        <taxon>Bacilli</taxon>
        <taxon>Lactobacillales</taxon>
        <taxon>Streptococcaceae</taxon>
        <taxon>Floricoccus</taxon>
    </lineage>
</organism>
<dbReference type="Proteomes" id="UP000178622">
    <property type="component" value="Unassembled WGS sequence"/>
</dbReference>
<keyword evidence="1" id="KW-0472">Membrane</keyword>
<dbReference type="AlphaFoldDB" id="A0A1E8GRJ8"/>
<keyword evidence="1" id="KW-1133">Transmembrane helix</keyword>
<feature type="transmembrane region" description="Helical" evidence="1">
    <location>
        <begin position="60"/>
        <end position="82"/>
    </location>
</feature>
<keyword evidence="1" id="KW-0812">Transmembrane</keyword>